<keyword evidence="2" id="KW-1185">Reference proteome</keyword>
<accession>A0ACB8AXV6</accession>
<dbReference type="Proteomes" id="UP000790709">
    <property type="component" value="Unassembled WGS sequence"/>
</dbReference>
<comment type="caution">
    <text evidence="1">The sequence shown here is derived from an EMBL/GenBank/DDBJ whole genome shotgun (WGS) entry which is preliminary data.</text>
</comment>
<gene>
    <name evidence="1" type="ORF">BV22DRAFT_1123760</name>
</gene>
<name>A0ACB8AXV6_9AGAM</name>
<dbReference type="EMBL" id="MU266800">
    <property type="protein sequence ID" value="KAH7918360.1"/>
    <property type="molecule type" value="Genomic_DNA"/>
</dbReference>
<evidence type="ECO:0000313" key="1">
    <source>
        <dbReference type="EMBL" id="KAH7918360.1"/>
    </source>
</evidence>
<proteinExistence type="predicted"/>
<evidence type="ECO:0000313" key="2">
    <source>
        <dbReference type="Proteomes" id="UP000790709"/>
    </source>
</evidence>
<sequence>MPELLFCRKSENPMAALRKPRGIVGTEGSYTLLSKGLHLSSSYPTPNSWHRNLWKGGIYHREVSTSNLMYSKVASRRPAGVPTNLDLCTSEINGGPSGNQRAGTEYSHAAEGLAGKIKHLYRYEVESFIWVLDAAFSLPATATNTVIEALRKRAFGPPDDVVFDEFKSPAEKHKPRQKRFLGWGARCEGVGMVKDSLAKWSCKVVHLERKAA</sequence>
<protein>
    <submittedName>
        <fullName evidence="1">Uncharacterized protein</fullName>
    </submittedName>
</protein>
<reference evidence="1" key="1">
    <citation type="journal article" date="2021" name="New Phytol.">
        <title>Evolutionary innovations through gain and loss of genes in the ectomycorrhizal Boletales.</title>
        <authorList>
            <person name="Wu G."/>
            <person name="Miyauchi S."/>
            <person name="Morin E."/>
            <person name="Kuo A."/>
            <person name="Drula E."/>
            <person name="Varga T."/>
            <person name="Kohler A."/>
            <person name="Feng B."/>
            <person name="Cao Y."/>
            <person name="Lipzen A."/>
            <person name="Daum C."/>
            <person name="Hundley H."/>
            <person name="Pangilinan J."/>
            <person name="Johnson J."/>
            <person name="Barry K."/>
            <person name="LaButti K."/>
            <person name="Ng V."/>
            <person name="Ahrendt S."/>
            <person name="Min B."/>
            <person name="Choi I.G."/>
            <person name="Park H."/>
            <person name="Plett J.M."/>
            <person name="Magnuson J."/>
            <person name="Spatafora J.W."/>
            <person name="Nagy L.G."/>
            <person name="Henrissat B."/>
            <person name="Grigoriev I.V."/>
            <person name="Yang Z.L."/>
            <person name="Xu J."/>
            <person name="Martin F.M."/>
        </authorList>
    </citation>
    <scope>NUCLEOTIDE SEQUENCE</scope>
    <source>
        <strain evidence="1">KUC20120723A-06</strain>
    </source>
</reference>
<organism evidence="1 2">
    <name type="scientific">Leucogyrophana mollusca</name>
    <dbReference type="NCBI Taxonomy" id="85980"/>
    <lineage>
        <taxon>Eukaryota</taxon>
        <taxon>Fungi</taxon>
        <taxon>Dikarya</taxon>
        <taxon>Basidiomycota</taxon>
        <taxon>Agaricomycotina</taxon>
        <taxon>Agaricomycetes</taxon>
        <taxon>Agaricomycetidae</taxon>
        <taxon>Boletales</taxon>
        <taxon>Boletales incertae sedis</taxon>
        <taxon>Leucogyrophana</taxon>
    </lineage>
</organism>